<feature type="transmembrane region" description="Helical" evidence="7">
    <location>
        <begin position="52"/>
        <end position="72"/>
    </location>
</feature>
<evidence type="ECO:0000256" key="3">
    <source>
        <dbReference type="ARBA" id="ARBA00022692"/>
    </source>
</evidence>
<evidence type="ECO:0000313" key="10">
    <source>
        <dbReference type="RefSeq" id="XP_023164674.2"/>
    </source>
</evidence>
<keyword evidence="4 7" id="KW-1133">Transmembrane helix</keyword>
<sequence length="278" mass="31930">MKFRRNPLPKKWFENLCFFGIIVLVTFGFACDMFILLPAVHDRNSVWYKFNIGLAVFLLYNVLGNLIACLIIDTSVDFERCKVPPEGDEARLEWRHCLKCDGLVPPRAWHCKVCDVCILKRDHHCNITGCCVGYCNIRYFVCFILHVFYGSIYTTIYQLYYMSQRSYISLIKEVLLGPFPILDLTVLNLLCLKFIAVYGSCVSLYYYTPLVLQGTVRFDRGKHNKYNCGLAYNLKSVFGERMLWVLLSPLLTSKLPTDGCSFKTNSAHLSSANEIIAV</sequence>
<name>A0A6J1LGE0_DROHY</name>
<proteinExistence type="inferred from homology"/>
<dbReference type="Pfam" id="PF01529">
    <property type="entry name" value="DHHC"/>
    <property type="match status" value="1"/>
</dbReference>
<accession>A0A6J1LGE0</accession>
<dbReference type="AlphaFoldDB" id="A0A6J1LGE0"/>
<dbReference type="InterPro" id="IPR039859">
    <property type="entry name" value="PFA4/ZDH16/20/ERF2-like"/>
</dbReference>
<evidence type="ECO:0000259" key="8">
    <source>
        <dbReference type="Pfam" id="PF01529"/>
    </source>
</evidence>
<feature type="transmembrane region" description="Helical" evidence="7">
    <location>
        <begin position="139"/>
        <end position="161"/>
    </location>
</feature>
<feature type="transmembrane region" description="Helical" evidence="7">
    <location>
        <begin position="12"/>
        <end position="40"/>
    </location>
</feature>
<evidence type="ECO:0000256" key="4">
    <source>
        <dbReference type="ARBA" id="ARBA00022989"/>
    </source>
</evidence>
<keyword evidence="5 7" id="KW-0472">Membrane</keyword>
<comment type="catalytic activity">
    <reaction evidence="7">
        <text>L-cysteinyl-[protein] + hexadecanoyl-CoA = S-hexadecanoyl-L-cysteinyl-[protein] + CoA</text>
        <dbReference type="Rhea" id="RHEA:36683"/>
        <dbReference type="Rhea" id="RHEA-COMP:10131"/>
        <dbReference type="Rhea" id="RHEA-COMP:11032"/>
        <dbReference type="ChEBI" id="CHEBI:29950"/>
        <dbReference type="ChEBI" id="CHEBI:57287"/>
        <dbReference type="ChEBI" id="CHEBI:57379"/>
        <dbReference type="ChEBI" id="CHEBI:74151"/>
        <dbReference type="EC" id="2.3.1.225"/>
    </reaction>
</comment>
<gene>
    <name evidence="10" type="primary">LOC111595260</name>
</gene>
<evidence type="ECO:0000256" key="1">
    <source>
        <dbReference type="ARBA" id="ARBA00004141"/>
    </source>
</evidence>
<dbReference type="OrthoDB" id="302728at2759"/>
<evidence type="ECO:0000256" key="7">
    <source>
        <dbReference type="RuleBase" id="RU079119"/>
    </source>
</evidence>
<dbReference type="RefSeq" id="XP_023164674.2">
    <property type="nucleotide sequence ID" value="XM_023308906.2"/>
</dbReference>
<evidence type="ECO:0000256" key="6">
    <source>
        <dbReference type="ARBA" id="ARBA00023315"/>
    </source>
</evidence>
<dbReference type="OMA" id="RAHHCPV"/>
<evidence type="ECO:0000256" key="2">
    <source>
        <dbReference type="ARBA" id="ARBA00022679"/>
    </source>
</evidence>
<reference evidence="10" key="1">
    <citation type="submission" date="2025-08" db="UniProtKB">
        <authorList>
            <consortium name="RefSeq"/>
        </authorList>
    </citation>
    <scope>IDENTIFICATION</scope>
    <source>
        <strain evidence="10">15085-1641.00</strain>
        <tissue evidence="10">Whole body</tissue>
    </source>
</reference>
<comment type="similarity">
    <text evidence="7">Belongs to the DHHC palmitoyltransferase family.</text>
</comment>
<feature type="transmembrane region" description="Helical" evidence="7">
    <location>
        <begin position="181"/>
        <end position="207"/>
    </location>
</feature>
<organism evidence="9 10">
    <name type="scientific">Drosophila hydei</name>
    <name type="common">Fruit fly</name>
    <dbReference type="NCBI Taxonomy" id="7224"/>
    <lineage>
        <taxon>Eukaryota</taxon>
        <taxon>Metazoa</taxon>
        <taxon>Ecdysozoa</taxon>
        <taxon>Arthropoda</taxon>
        <taxon>Hexapoda</taxon>
        <taxon>Insecta</taxon>
        <taxon>Pterygota</taxon>
        <taxon>Neoptera</taxon>
        <taxon>Endopterygota</taxon>
        <taxon>Diptera</taxon>
        <taxon>Brachycera</taxon>
        <taxon>Muscomorpha</taxon>
        <taxon>Ephydroidea</taxon>
        <taxon>Drosophilidae</taxon>
        <taxon>Drosophila</taxon>
    </lineage>
</organism>
<dbReference type="GO" id="GO:0016020">
    <property type="term" value="C:membrane"/>
    <property type="evidence" value="ECO:0007669"/>
    <property type="project" value="UniProtKB-SubCell"/>
</dbReference>
<dbReference type="GO" id="GO:0019706">
    <property type="term" value="F:protein-cysteine S-palmitoyltransferase activity"/>
    <property type="evidence" value="ECO:0007669"/>
    <property type="project" value="UniProtKB-EC"/>
</dbReference>
<dbReference type="PROSITE" id="PS51257">
    <property type="entry name" value="PROKAR_LIPOPROTEIN"/>
    <property type="match status" value="1"/>
</dbReference>
<keyword evidence="9" id="KW-1185">Reference proteome</keyword>
<feature type="domain" description="Palmitoyltransferase DHHC" evidence="8">
    <location>
        <begin position="94"/>
        <end position="215"/>
    </location>
</feature>
<dbReference type="GeneID" id="111595260"/>
<evidence type="ECO:0000256" key="5">
    <source>
        <dbReference type="ARBA" id="ARBA00023136"/>
    </source>
</evidence>
<dbReference type="PROSITE" id="PS50216">
    <property type="entry name" value="DHHC"/>
    <property type="match status" value="1"/>
</dbReference>
<keyword evidence="6 7" id="KW-0012">Acyltransferase</keyword>
<dbReference type="InterPro" id="IPR001594">
    <property type="entry name" value="Palmitoyltrfase_DHHC"/>
</dbReference>
<dbReference type="PANTHER" id="PTHR12246">
    <property type="entry name" value="PALMITOYLTRANSFERASE ZDHHC16"/>
    <property type="match status" value="1"/>
</dbReference>
<dbReference type="KEGG" id="dhe:111595260"/>
<dbReference type="Proteomes" id="UP000504633">
    <property type="component" value="Unplaced"/>
</dbReference>
<protein>
    <recommendedName>
        <fullName evidence="7">Palmitoyltransferase</fullName>
        <ecNumber evidence="7">2.3.1.225</ecNumber>
    </recommendedName>
</protein>
<keyword evidence="3 7" id="KW-0812">Transmembrane</keyword>
<keyword evidence="2 7" id="KW-0808">Transferase</keyword>
<comment type="domain">
    <text evidence="7">The DHHC domain is required for palmitoyltransferase activity.</text>
</comment>
<evidence type="ECO:0000313" key="9">
    <source>
        <dbReference type="Proteomes" id="UP000504633"/>
    </source>
</evidence>
<dbReference type="EC" id="2.3.1.225" evidence="7"/>
<comment type="subcellular location">
    <subcellularLocation>
        <location evidence="1">Membrane</location>
        <topology evidence="1">Multi-pass membrane protein</topology>
    </subcellularLocation>
</comment>